<feature type="chain" id="PRO_5014604684" description="SPOR domain-containing protein" evidence="4">
    <location>
        <begin position="24"/>
        <end position="340"/>
    </location>
</feature>
<accession>A0A2M7SEG7</accession>
<dbReference type="InterPro" id="IPR007730">
    <property type="entry name" value="SPOR-like_dom"/>
</dbReference>
<dbReference type="Gene3D" id="3.30.70.1070">
    <property type="entry name" value="Sporulation related repeat"/>
    <property type="match status" value="1"/>
</dbReference>
<keyword evidence="2 3" id="KW-0802">TPR repeat</keyword>
<dbReference type="Gene3D" id="1.25.40.10">
    <property type="entry name" value="Tetratricopeptide repeat domain"/>
    <property type="match status" value="2"/>
</dbReference>
<feature type="signal peptide" evidence="4">
    <location>
        <begin position="1"/>
        <end position="23"/>
    </location>
</feature>
<evidence type="ECO:0000256" key="1">
    <source>
        <dbReference type="ARBA" id="ARBA00022737"/>
    </source>
</evidence>
<gene>
    <name evidence="6" type="ORF">COY52_02400</name>
</gene>
<dbReference type="PROSITE" id="PS50293">
    <property type="entry name" value="TPR_REGION"/>
    <property type="match status" value="1"/>
</dbReference>
<keyword evidence="4" id="KW-0732">Signal</keyword>
<name>A0A2M7SEG7_9BACT</name>
<dbReference type="AlphaFoldDB" id="A0A2M7SEG7"/>
<dbReference type="GO" id="GO:0042834">
    <property type="term" value="F:peptidoglycan binding"/>
    <property type="evidence" value="ECO:0007669"/>
    <property type="project" value="InterPro"/>
</dbReference>
<reference evidence="7" key="1">
    <citation type="submission" date="2017-09" db="EMBL/GenBank/DDBJ databases">
        <title>Depth-based differentiation of microbial function through sediment-hosted aquifers and enrichment of novel symbionts in the deep terrestrial subsurface.</title>
        <authorList>
            <person name="Probst A.J."/>
            <person name="Ladd B."/>
            <person name="Jarett J.K."/>
            <person name="Geller-Mcgrath D.E."/>
            <person name="Sieber C.M.K."/>
            <person name="Emerson J.B."/>
            <person name="Anantharaman K."/>
            <person name="Thomas B.C."/>
            <person name="Malmstrom R."/>
            <person name="Stieglmeier M."/>
            <person name="Klingl A."/>
            <person name="Woyke T."/>
            <person name="Ryan C.M."/>
            <person name="Banfield J.F."/>
        </authorList>
    </citation>
    <scope>NUCLEOTIDE SEQUENCE [LARGE SCALE GENOMIC DNA]</scope>
</reference>
<evidence type="ECO:0000256" key="4">
    <source>
        <dbReference type="SAM" id="SignalP"/>
    </source>
</evidence>
<dbReference type="SUPFAM" id="SSF110997">
    <property type="entry name" value="Sporulation related repeat"/>
    <property type="match status" value="1"/>
</dbReference>
<feature type="repeat" description="TPR" evidence="3">
    <location>
        <begin position="105"/>
        <end position="138"/>
    </location>
</feature>
<proteinExistence type="predicted"/>
<feature type="domain" description="SPOR" evidence="5">
    <location>
        <begin position="260"/>
        <end position="339"/>
    </location>
</feature>
<dbReference type="InterPro" id="IPR036680">
    <property type="entry name" value="SPOR-like_sf"/>
</dbReference>
<dbReference type="PROSITE" id="PS51724">
    <property type="entry name" value="SPOR"/>
    <property type="match status" value="1"/>
</dbReference>
<protein>
    <recommendedName>
        <fullName evidence="5">SPOR domain-containing protein</fullName>
    </recommendedName>
</protein>
<dbReference type="Pfam" id="PF07719">
    <property type="entry name" value="TPR_2"/>
    <property type="match status" value="1"/>
</dbReference>
<evidence type="ECO:0000256" key="3">
    <source>
        <dbReference type="PROSITE-ProRule" id="PRU00339"/>
    </source>
</evidence>
<dbReference type="Pfam" id="PF05036">
    <property type="entry name" value="SPOR"/>
    <property type="match status" value="1"/>
</dbReference>
<organism evidence="6 7">
    <name type="scientific">Candidatus Desantisbacteria bacterium CG_4_10_14_0_8_um_filter_48_22</name>
    <dbReference type="NCBI Taxonomy" id="1974543"/>
    <lineage>
        <taxon>Bacteria</taxon>
        <taxon>Candidatus Desantisiibacteriota</taxon>
    </lineage>
</organism>
<dbReference type="InterPro" id="IPR019734">
    <property type="entry name" value="TPR_rpt"/>
</dbReference>
<evidence type="ECO:0000259" key="5">
    <source>
        <dbReference type="PROSITE" id="PS51724"/>
    </source>
</evidence>
<dbReference type="SUPFAM" id="SSF48452">
    <property type="entry name" value="TPR-like"/>
    <property type="match status" value="1"/>
</dbReference>
<dbReference type="InterPro" id="IPR011990">
    <property type="entry name" value="TPR-like_helical_dom_sf"/>
</dbReference>
<sequence>MKKVNIAVIILFAVIASSLPAFSQYEVPGMNAELLGLMDSARKEENILLAIEKYLKVVEKFPGTDEAGEAYMAIAETRFLMGEYETAHFNYEVFTKLFIRHKQTPLAWYRMGLCSMENGKYDLAVEEFRRAISSNPWSGFVVPSKTGIANAYYKKEDYIRALREYRWIFPTREIEPYVLYQTYLCYMKTDNDRVAQITADDLCRRYPLSSEAKFIRHPEETVEIKEGVPPSTAEISEETIEILAVPVEKIAVAETHALWPLDRQVWTVQVGSFISEENAQAQVRELKKKGLDPWTQKATVGLDNFYRVNIGKFTDEKKAKELAAKIKAEGAMPAHVVKIK</sequence>
<keyword evidence="1" id="KW-0677">Repeat</keyword>
<dbReference type="InterPro" id="IPR013105">
    <property type="entry name" value="TPR_2"/>
</dbReference>
<comment type="caution">
    <text evidence="6">The sequence shown here is derived from an EMBL/GenBank/DDBJ whole genome shotgun (WGS) entry which is preliminary data.</text>
</comment>
<dbReference type="Proteomes" id="UP000229307">
    <property type="component" value="Unassembled WGS sequence"/>
</dbReference>
<evidence type="ECO:0000313" key="7">
    <source>
        <dbReference type="Proteomes" id="UP000229307"/>
    </source>
</evidence>
<evidence type="ECO:0000256" key="2">
    <source>
        <dbReference type="ARBA" id="ARBA00022803"/>
    </source>
</evidence>
<dbReference type="PROSITE" id="PS50005">
    <property type="entry name" value="TPR"/>
    <property type="match status" value="1"/>
</dbReference>
<evidence type="ECO:0000313" key="6">
    <source>
        <dbReference type="EMBL" id="PIZ17861.1"/>
    </source>
</evidence>
<dbReference type="EMBL" id="PFMR01000077">
    <property type="protein sequence ID" value="PIZ17861.1"/>
    <property type="molecule type" value="Genomic_DNA"/>
</dbReference>